<dbReference type="InterPro" id="IPR050639">
    <property type="entry name" value="SSR_resolvase"/>
</dbReference>
<proteinExistence type="predicted"/>
<dbReference type="PROSITE" id="PS51737">
    <property type="entry name" value="RECOMBINASE_DNA_BIND"/>
    <property type="match status" value="1"/>
</dbReference>
<reference evidence="3" key="1">
    <citation type="submission" date="2017-09" db="EMBL/GenBank/DDBJ databases">
        <title>Depth-based differentiation of microbial function through sediment-hosted aquifers and enrichment of novel symbionts in the deep terrestrial subsurface.</title>
        <authorList>
            <person name="Probst A.J."/>
            <person name="Ladd B."/>
            <person name="Jarett J.K."/>
            <person name="Geller-Mcgrath D.E."/>
            <person name="Sieber C.M.K."/>
            <person name="Emerson J.B."/>
            <person name="Anantharaman K."/>
            <person name="Thomas B.C."/>
            <person name="Malmstrom R."/>
            <person name="Stieglmeier M."/>
            <person name="Klingl A."/>
            <person name="Woyke T."/>
            <person name="Ryan C.M."/>
            <person name="Banfield J.F."/>
        </authorList>
    </citation>
    <scope>NUCLEOTIDE SEQUENCE [LARGE SCALE GENOMIC DNA]</scope>
</reference>
<dbReference type="Proteomes" id="UP000229972">
    <property type="component" value="Unassembled WGS sequence"/>
</dbReference>
<dbReference type="InterPro" id="IPR038109">
    <property type="entry name" value="DNA_bind_recomb_sf"/>
</dbReference>
<name>A0A2H0V9S9_9BACT</name>
<dbReference type="AlphaFoldDB" id="A0A2H0V9S9"/>
<evidence type="ECO:0000313" key="2">
    <source>
        <dbReference type="EMBL" id="PIR95835.1"/>
    </source>
</evidence>
<dbReference type="PANTHER" id="PTHR30461:SF23">
    <property type="entry name" value="DNA RECOMBINASE-RELATED"/>
    <property type="match status" value="1"/>
</dbReference>
<dbReference type="Gene3D" id="3.90.1750.20">
    <property type="entry name" value="Putative Large Serine Recombinase, Chain B, Domain 2"/>
    <property type="match status" value="1"/>
</dbReference>
<dbReference type="InterPro" id="IPR011109">
    <property type="entry name" value="DNA_bind_recombinase_dom"/>
</dbReference>
<evidence type="ECO:0000259" key="1">
    <source>
        <dbReference type="PROSITE" id="PS51737"/>
    </source>
</evidence>
<organism evidence="2 3">
    <name type="scientific">Candidatus Falkowbacteria bacterium CG10_big_fil_rev_8_21_14_0_10_37_18</name>
    <dbReference type="NCBI Taxonomy" id="1974562"/>
    <lineage>
        <taxon>Bacteria</taxon>
        <taxon>Candidatus Falkowiibacteriota</taxon>
    </lineage>
</organism>
<comment type="caution">
    <text evidence="2">The sequence shown here is derived from an EMBL/GenBank/DDBJ whole genome shotgun (WGS) entry which is preliminary data.</text>
</comment>
<evidence type="ECO:0000313" key="3">
    <source>
        <dbReference type="Proteomes" id="UP000229972"/>
    </source>
</evidence>
<dbReference type="Pfam" id="PF07508">
    <property type="entry name" value="Recombinase"/>
    <property type="match status" value="1"/>
</dbReference>
<dbReference type="GO" id="GO:0003677">
    <property type="term" value="F:DNA binding"/>
    <property type="evidence" value="ECO:0007669"/>
    <property type="project" value="InterPro"/>
</dbReference>
<dbReference type="Pfam" id="PF13408">
    <property type="entry name" value="Zn_ribbon_recom"/>
    <property type="match status" value="1"/>
</dbReference>
<feature type="domain" description="Recombinase" evidence="1">
    <location>
        <begin position="54"/>
        <end position="159"/>
    </location>
</feature>
<accession>A0A2H0V9S9</accession>
<dbReference type="PANTHER" id="PTHR30461">
    <property type="entry name" value="DNA-INVERTASE FROM LAMBDOID PROPHAGE"/>
    <property type="match status" value="1"/>
</dbReference>
<gene>
    <name evidence="2" type="ORF">COT93_00310</name>
</gene>
<dbReference type="GO" id="GO:0000150">
    <property type="term" value="F:DNA strand exchange activity"/>
    <property type="evidence" value="ECO:0007669"/>
    <property type="project" value="InterPro"/>
</dbReference>
<dbReference type="InterPro" id="IPR025827">
    <property type="entry name" value="Zn_ribbon_recom_dom"/>
</dbReference>
<dbReference type="EMBL" id="PFAL01000004">
    <property type="protein sequence ID" value="PIR95835.1"/>
    <property type="molecule type" value="Genomic_DNA"/>
</dbReference>
<sequence length="271" mass="31134">MDNVSKKMGTFHDNALLFNVESGMANQYILDLSKNVKRGIRAKLEKGGWPNLAPIGYLNKNSKIIIDKARGKYITKIFELYCTGKYSVKEVSNILFTEGFRSRAGKKYHKSKIHKMLSVSFYCGIMEKDGQLYEGNHEPLISKLLFDEVQEMLNKKAHVKKQVIPFAFRGILKCANCGCQLTATKKKGRLTYYYCTNGKGLCSEHKSYLKEEYLSKALSFVFEPLLFDEKIVNLVYRAKLQEQKQGSSYLEESIVSLRSRLKKLDERKNAF</sequence>
<protein>
    <recommendedName>
        <fullName evidence="1">Recombinase domain-containing protein</fullName>
    </recommendedName>
</protein>